<accession>A0A0B8Q9H2</accession>
<evidence type="ECO:0000256" key="3">
    <source>
        <dbReference type="ARBA" id="ARBA00022840"/>
    </source>
</evidence>
<dbReference type="InterPro" id="IPR027417">
    <property type="entry name" value="P-loop_NTPase"/>
</dbReference>
<dbReference type="InterPro" id="IPR050319">
    <property type="entry name" value="ABC_transp_ATP-bind"/>
</dbReference>
<reference evidence="5 6" key="2">
    <citation type="submission" date="2015-01" db="EMBL/GenBank/DDBJ databases">
        <authorList>
            <consortium name="NBRP consortium"/>
            <person name="Sawabe T."/>
            <person name="Meirelles P."/>
            <person name="Feng G."/>
            <person name="Sayaka M."/>
            <person name="Hattori M."/>
            <person name="Ohkuma M."/>
        </authorList>
    </citation>
    <scope>NUCLEOTIDE SEQUENCE [LARGE SCALE GENOMIC DNA]</scope>
    <source>
        <strain evidence="6">JCM 19241</strain>
    </source>
</reference>
<dbReference type="AlphaFoldDB" id="A0A0B8Q9H2"/>
<dbReference type="GO" id="GO:0016887">
    <property type="term" value="F:ATP hydrolysis activity"/>
    <property type="evidence" value="ECO:0007669"/>
    <property type="project" value="InterPro"/>
</dbReference>
<evidence type="ECO:0000259" key="4">
    <source>
        <dbReference type="Pfam" id="PF00005"/>
    </source>
</evidence>
<dbReference type="SUPFAM" id="SSF52540">
    <property type="entry name" value="P-loop containing nucleoside triphosphate hydrolases"/>
    <property type="match status" value="1"/>
</dbReference>
<evidence type="ECO:0000256" key="2">
    <source>
        <dbReference type="ARBA" id="ARBA00022741"/>
    </source>
</evidence>
<organism evidence="5 6">
    <name type="scientific">Vibrio ishigakensis</name>
    <dbReference type="NCBI Taxonomy" id="1481914"/>
    <lineage>
        <taxon>Bacteria</taxon>
        <taxon>Pseudomonadati</taxon>
        <taxon>Pseudomonadota</taxon>
        <taxon>Gammaproteobacteria</taxon>
        <taxon>Vibrionales</taxon>
        <taxon>Vibrionaceae</taxon>
        <taxon>Vibrio</taxon>
    </lineage>
</organism>
<evidence type="ECO:0000313" key="6">
    <source>
        <dbReference type="Proteomes" id="UP000031666"/>
    </source>
</evidence>
<dbReference type="Proteomes" id="UP000031666">
    <property type="component" value="Unassembled WGS sequence"/>
</dbReference>
<feature type="domain" description="ABC transporter" evidence="4">
    <location>
        <begin position="27"/>
        <end position="158"/>
    </location>
</feature>
<dbReference type="Gene3D" id="3.40.50.300">
    <property type="entry name" value="P-loop containing nucleotide triphosphate hydrolases"/>
    <property type="match status" value="1"/>
</dbReference>
<dbReference type="InterPro" id="IPR003439">
    <property type="entry name" value="ABC_transporter-like_ATP-bd"/>
</dbReference>
<evidence type="ECO:0000256" key="1">
    <source>
        <dbReference type="ARBA" id="ARBA00022448"/>
    </source>
</evidence>
<proteinExistence type="predicted"/>
<dbReference type="STRING" id="1481914.JCM19241_1609"/>
<keyword evidence="3 5" id="KW-0067">ATP-binding</keyword>
<dbReference type="GO" id="GO:0005524">
    <property type="term" value="F:ATP binding"/>
    <property type="evidence" value="ECO:0007669"/>
    <property type="project" value="UniProtKB-KW"/>
</dbReference>
<protein>
    <submittedName>
        <fullName evidence="5">Oligopeptide transport ATP-binding protein oppF</fullName>
    </submittedName>
</protein>
<dbReference type="EMBL" id="BBSC01000003">
    <property type="protein sequence ID" value="GAM75266.1"/>
    <property type="molecule type" value="Genomic_DNA"/>
</dbReference>
<keyword evidence="2" id="KW-0547">Nucleotide-binding</keyword>
<evidence type="ECO:0000313" key="5">
    <source>
        <dbReference type="EMBL" id="GAM75266.1"/>
    </source>
</evidence>
<name>A0A0B8Q9H2_9VIBR</name>
<gene>
    <name evidence="5" type="ORF">JCM19241_1609</name>
</gene>
<keyword evidence="1" id="KW-0813">Transport</keyword>
<dbReference type="Pfam" id="PF00005">
    <property type="entry name" value="ABC_tran"/>
    <property type="match status" value="1"/>
</dbReference>
<reference evidence="5 6" key="1">
    <citation type="submission" date="2015-01" db="EMBL/GenBank/DDBJ databases">
        <title>Vibrio sp. C94 JCM 19241 whole genome shotgun sequence.</title>
        <authorList>
            <person name="Sawabe T."/>
            <person name="Meirelles P."/>
            <person name="Feng G."/>
            <person name="Sayaka M."/>
            <person name="Hattori M."/>
            <person name="Ohkuma M."/>
        </authorList>
    </citation>
    <scope>NUCLEOTIDE SEQUENCE [LARGE SCALE GENOMIC DNA]</scope>
    <source>
        <strain evidence="6">JCM 19241</strain>
    </source>
</reference>
<sequence>MLTPPLLKVTKLAKSYSVGGRRLQAFQDINLEVARGECVALVGESGCGKSSIAMTIMKLIDADEGKVAFLGHDLSSLSSKQLKQIRQEYGIVFQNPYSTLNPRLSVFKLLEEPLITHTKLNKLERIERVGEMLETVGLASSMIKRMPHELSGGQRQRLV</sequence>
<dbReference type="PANTHER" id="PTHR43776">
    <property type="entry name" value="TRANSPORT ATP-BINDING PROTEIN"/>
    <property type="match status" value="1"/>
</dbReference>
<comment type="caution">
    <text evidence="5">The sequence shown here is derived from an EMBL/GenBank/DDBJ whole genome shotgun (WGS) entry which is preliminary data.</text>
</comment>